<dbReference type="SUPFAM" id="SSF50978">
    <property type="entry name" value="WD40 repeat-like"/>
    <property type="match status" value="1"/>
</dbReference>
<feature type="repeat" description="WD" evidence="3">
    <location>
        <begin position="246"/>
        <end position="287"/>
    </location>
</feature>
<dbReference type="Pfam" id="PF00400">
    <property type="entry name" value="WD40"/>
    <property type="match status" value="4"/>
</dbReference>
<feature type="repeat" description="WD" evidence="3">
    <location>
        <begin position="204"/>
        <end position="245"/>
    </location>
</feature>
<protein>
    <submittedName>
        <fullName evidence="4">Uncharacterized protein</fullName>
    </submittedName>
</protein>
<evidence type="ECO:0000313" key="4">
    <source>
        <dbReference type="EMBL" id="KAL1586707.1"/>
    </source>
</evidence>
<accession>A0AB34KNV2</accession>
<dbReference type="EMBL" id="JAAQHG020000013">
    <property type="protein sequence ID" value="KAL1586707.1"/>
    <property type="molecule type" value="Genomic_DNA"/>
</dbReference>
<reference evidence="4 5" key="1">
    <citation type="journal article" date="2020" name="Microbiol. Resour. Announc.">
        <title>Draft Genome Sequence of a Cladosporium Species Isolated from the Mesophotic Ascidian Didemnum maculosum.</title>
        <authorList>
            <person name="Gioti A."/>
            <person name="Siaperas R."/>
            <person name="Nikolaivits E."/>
            <person name="Le Goff G."/>
            <person name="Ouazzani J."/>
            <person name="Kotoulas G."/>
            <person name="Topakas E."/>
        </authorList>
    </citation>
    <scope>NUCLEOTIDE SEQUENCE [LARGE SCALE GENOMIC DNA]</scope>
    <source>
        <strain evidence="4 5">TM138-S3</strain>
    </source>
</reference>
<comment type="caution">
    <text evidence="4">The sequence shown here is derived from an EMBL/GenBank/DDBJ whole genome shotgun (WGS) entry which is preliminary data.</text>
</comment>
<dbReference type="PANTHER" id="PTHR44090:SF1">
    <property type="entry name" value="SUPERKILLER COMPLEX PROTEIN 8"/>
    <property type="match status" value="1"/>
</dbReference>
<keyword evidence="5" id="KW-1185">Reference proteome</keyword>
<evidence type="ECO:0000313" key="5">
    <source>
        <dbReference type="Proteomes" id="UP000803884"/>
    </source>
</evidence>
<sequence>MSKQYLQTHTVPQAHPTDIFSLAVTPTQLISASGSSSIKVHSTGAGTTIHNDSAEEENPFPEAQVLEKAHPLGCHHVCAASEGGVLASVGFEGDVKLWAAGEDASWAEKGCIKGEKAGEHWALAMSSEGKFLVATTHDGRVNVYDTTQINGEVKAAQTITQFETKGSFGTCVDVSPNGEMTASGHQNGSVYIFNNSTGKMAHSLSGLVKPVRAVAFSPANKYLAAAGDAQVIAIYDTTSGEQVTTLTGHASWIMSLSWNFSGEYLLSGSYDGKAKIWSFERRECVATQTESEKCLWAVKWLHKAANARNEMFVTAGASKSLSFYREASGT</sequence>
<dbReference type="GeneID" id="96005927"/>
<dbReference type="AlphaFoldDB" id="A0AB34KNV2"/>
<dbReference type="InterPro" id="IPR001680">
    <property type="entry name" value="WD40_rpt"/>
</dbReference>
<dbReference type="RefSeq" id="XP_069229812.1">
    <property type="nucleotide sequence ID" value="XM_069373089.1"/>
</dbReference>
<keyword evidence="1 3" id="KW-0853">WD repeat</keyword>
<dbReference type="SMART" id="SM00320">
    <property type="entry name" value="WD40"/>
    <property type="match status" value="7"/>
</dbReference>
<evidence type="ECO:0000256" key="2">
    <source>
        <dbReference type="ARBA" id="ARBA00022737"/>
    </source>
</evidence>
<keyword evidence="2" id="KW-0677">Repeat</keyword>
<dbReference type="PROSITE" id="PS50294">
    <property type="entry name" value="WD_REPEATS_REGION"/>
    <property type="match status" value="1"/>
</dbReference>
<dbReference type="Proteomes" id="UP000803884">
    <property type="component" value="Unassembled WGS sequence"/>
</dbReference>
<proteinExistence type="predicted"/>
<name>A0AB34KNV2_9PEZI</name>
<evidence type="ECO:0000256" key="1">
    <source>
        <dbReference type="ARBA" id="ARBA00022574"/>
    </source>
</evidence>
<dbReference type="PANTHER" id="PTHR44090">
    <property type="entry name" value="WD REPEAT-CONTAINING PROTEIN 61"/>
    <property type="match status" value="1"/>
</dbReference>
<dbReference type="Gene3D" id="2.130.10.10">
    <property type="entry name" value="YVTN repeat-like/Quinoprotein amine dehydrogenase"/>
    <property type="match status" value="1"/>
</dbReference>
<dbReference type="PROSITE" id="PS50082">
    <property type="entry name" value="WD_REPEATS_2"/>
    <property type="match status" value="2"/>
</dbReference>
<dbReference type="InterPro" id="IPR051510">
    <property type="entry name" value="SKI8"/>
</dbReference>
<dbReference type="InterPro" id="IPR036322">
    <property type="entry name" value="WD40_repeat_dom_sf"/>
</dbReference>
<dbReference type="GO" id="GO:0005634">
    <property type="term" value="C:nucleus"/>
    <property type="evidence" value="ECO:0007669"/>
    <property type="project" value="TreeGrafter"/>
</dbReference>
<gene>
    <name evidence="4" type="ORF">WHR41_04483</name>
</gene>
<organism evidence="4 5">
    <name type="scientific">Cladosporium halotolerans</name>
    <dbReference type="NCBI Taxonomy" id="1052096"/>
    <lineage>
        <taxon>Eukaryota</taxon>
        <taxon>Fungi</taxon>
        <taxon>Dikarya</taxon>
        <taxon>Ascomycota</taxon>
        <taxon>Pezizomycotina</taxon>
        <taxon>Dothideomycetes</taxon>
        <taxon>Dothideomycetidae</taxon>
        <taxon>Cladosporiales</taxon>
        <taxon>Cladosporiaceae</taxon>
        <taxon>Cladosporium</taxon>
    </lineage>
</organism>
<evidence type="ECO:0000256" key="3">
    <source>
        <dbReference type="PROSITE-ProRule" id="PRU00221"/>
    </source>
</evidence>
<dbReference type="InterPro" id="IPR015943">
    <property type="entry name" value="WD40/YVTN_repeat-like_dom_sf"/>
</dbReference>
<dbReference type="GO" id="GO:0032991">
    <property type="term" value="C:protein-containing complex"/>
    <property type="evidence" value="ECO:0007669"/>
    <property type="project" value="UniProtKB-ARBA"/>
</dbReference>